<evidence type="ECO:0000313" key="1">
    <source>
        <dbReference type="EMBL" id="QNP75806.1"/>
    </source>
</evidence>
<dbReference type="KEGG" id="sroi:IAG44_16905"/>
<reference evidence="1 2" key="1">
    <citation type="submission" date="2020-08" db="EMBL/GenBank/DDBJ databases">
        <title>A novel species.</title>
        <authorList>
            <person name="Gao J."/>
        </authorList>
    </citation>
    <scope>NUCLEOTIDE SEQUENCE [LARGE SCALE GENOMIC DNA]</scope>
    <source>
        <strain evidence="1 2">CRXT-G-22</strain>
    </source>
</reference>
<proteinExistence type="predicted"/>
<gene>
    <name evidence="1" type="ORF">IAG44_16905</name>
</gene>
<dbReference type="EMBL" id="CP060828">
    <property type="protein sequence ID" value="QNP75806.1"/>
    <property type="molecule type" value="Genomic_DNA"/>
</dbReference>
<organism evidence="1 2">
    <name type="scientific">Streptomyces roseirectus</name>
    <dbReference type="NCBI Taxonomy" id="2768066"/>
    <lineage>
        <taxon>Bacteria</taxon>
        <taxon>Bacillati</taxon>
        <taxon>Actinomycetota</taxon>
        <taxon>Actinomycetes</taxon>
        <taxon>Kitasatosporales</taxon>
        <taxon>Streptomycetaceae</taxon>
        <taxon>Streptomyces</taxon>
    </lineage>
</organism>
<sequence>MVPEADLSYHGAAVMADGRMEVRVAPRNHGPSRVADSAVRLRWSVPLAAGAQGLPSGCVRVGVAEVVCRTGALAADASGERIEVGVRLRGRPQEVVLEVETAWSGGTVDRNRGNDRQRVLVLETGDAYYF</sequence>
<evidence type="ECO:0000313" key="2">
    <source>
        <dbReference type="Proteomes" id="UP000516052"/>
    </source>
</evidence>
<dbReference type="Proteomes" id="UP000516052">
    <property type="component" value="Chromosome"/>
</dbReference>
<keyword evidence="2" id="KW-1185">Reference proteome</keyword>
<protein>
    <submittedName>
        <fullName evidence="1">Uncharacterized protein</fullName>
    </submittedName>
</protein>
<accession>A0A7H0ISP0</accession>
<dbReference type="AlphaFoldDB" id="A0A7H0ISP0"/>
<name>A0A7H0ISP0_9ACTN</name>